<dbReference type="Gene3D" id="3.40.50.1010">
    <property type="entry name" value="5'-nuclease"/>
    <property type="match status" value="1"/>
</dbReference>
<evidence type="ECO:0000313" key="2">
    <source>
        <dbReference type="EMBL" id="GMH68365.1"/>
    </source>
</evidence>
<protein>
    <recommendedName>
        <fullName evidence="1">SAP domain-containing protein</fullName>
    </recommendedName>
</protein>
<dbReference type="CDD" id="cd18722">
    <property type="entry name" value="PIN_NicB-like"/>
    <property type="match status" value="1"/>
</dbReference>
<evidence type="ECO:0000259" key="1">
    <source>
        <dbReference type="PROSITE" id="PS50800"/>
    </source>
</evidence>
<reference evidence="3" key="1">
    <citation type="journal article" date="2023" name="Commun. Biol.">
        <title>Genome analysis of Parmales, the sister group of diatoms, reveals the evolutionary specialization of diatoms from phago-mixotrophs to photoautotrophs.</title>
        <authorList>
            <person name="Ban H."/>
            <person name="Sato S."/>
            <person name="Yoshikawa S."/>
            <person name="Yamada K."/>
            <person name="Nakamura Y."/>
            <person name="Ichinomiya M."/>
            <person name="Sato N."/>
            <person name="Blanc-Mathieu R."/>
            <person name="Endo H."/>
            <person name="Kuwata A."/>
            <person name="Ogata H."/>
        </authorList>
    </citation>
    <scope>NUCLEOTIDE SEQUENCE [LARGE SCALE GENOMIC DNA]</scope>
    <source>
        <strain evidence="3">NIES 3701</strain>
    </source>
</reference>
<dbReference type="InterPro" id="IPR047140">
    <property type="entry name" value="LabA"/>
</dbReference>
<comment type="caution">
    <text evidence="2">The sequence shown here is derived from an EMBL/GenBank/DDBJ whole genome shotgun (WGS) entry which is preliminary data.</text>
</comment>
<dbReference type="SUPFAM" id="SSF68906">
    <property type="entry name" value="SAP domain"/>
    <property type="match status" value="1"/>
</dbReference>
<dbReference type="PANTHER" id="PTHR35458">
    <property type="entry name" value="SLR0755 PROTEIN"/>
    <property type="match status" value="1"/>
</dbReference>
<dbReference type="EMBL" id="BRXY01000124">
    <property type="protein sequence ID" value="GMH68365.1"/>
    <property type="molecule type" value="Genomic_DNA"/>
</dbReference>
<dbReference type="InterPro" id="IPR036361">
    <property type="entry name" value="SAP_dom_sf"/>
</dbReference>
<dbReference type="InterPro" id="IPR003034">
    <property type="entry name" value="SAP_dom"/>
</dbReference>
<evidence type="ECO:0000313" key="3">
    <source>
        <dbReference type="Proteomes" id="UP001165085"/>
    </source>
</evidence>
<dbReference type="AlphaFoldDB" id="A0A9W7AIG7"/>
<dbReference type="GO" id="GO:0004540">
    <property type="term" value="F:RNA nuclease activity"/>
    <property type="evidence" value="ECO:0007669"/>
    <property type="project" value="InterPro"/>
</dbReference>
<dbReference type="Pfam" id="PF02037">
    <property type="entry name" value="SAP"/>
    <property type="match status" value="1"/>
</dbReference>
<gene>
    <name evidence="2" type="ORF">TrST_g1656</name>
</gene>
<dbReference type="Pfam" id="PF01936">
    <property type="entry name" value="NYN"/>
    <property type="match status" value="1"/>
</dbReference>
<feature type="domain" description="SAP" evidence="1">
    <location>
        <begin position="310"/>
        <end position="344"/>
    </location>
</feature>
<name>A0A9W7AIG7_9STRA</name>
<dbReference type="InterPro" id="IPR021139">
    <property type="entry name" value="NYN"/>
</dbReference>
<dbReference type="Proteomes" id="UP001165085">
    <property type="component" value="Unassembled WGS sequence"/>
</dbReference>
<organism evidence="2 3">
    <name type="scientific">Triparma strigata</name>
    <dbReference type="NCBI Taxonomy" id="1606541"/>
    <lineage>
        <taxon>Eukaryota</taxon>
        <taxon>Sar</taxon>
        <taxon>Stramenopiles</taxon>
        <taxon>Ochrophyta</taxon>
        <taxon>Bolidophyceae</taxon>
        <taxon>Parmales</taxon>
        <taxon>Triparmaceae</taxon>
        <taxon>Triparma</taxon>
    </lineage>
</organism>
<dbReference type="Gene3D" id="1.10.720.30">
    <property type="entry name" value="SAP domain"/>
    <property type="match status" value="1"/>
</dbReference>
<accession>A0A9W7AIG7</accession>
<dbReference type="PANTHER" id="PTHR35458:SF8">
    <property type="entry name" value="SLR0650 PROTEIN"/>
    <property type="match status" value="1"/>
</dbReference>
<keyword evidence="3" id="KW-1185">Reference proteome</keyword>
<dbReference type="SMART" id="SM00513">
    <property type="entry name" value="SAP"/>
    <property type="match status" value="1"/>
</dbReference>
<dbReference type="OrthoDB" id="445357at2759"/>
<dbReference type="PROSITE" id="PS50800">
    <property type="entry name" value="SAP"/>
    <property type="match status" value="1"/>
</dbReference>
<proteinExistence type="predicted"/>
<sequence>MKQQSLQIASQASQIRSLLNLHAPPPPPLRTTIFIDGTWLYYSLYTQQSSQTVSGQYLSSNPLESAFGSNWEKTHEIDWTLLPPSISSELELLIGRRVDITMCLAYTSMKPSTPPTSSRYKMVNALKVLPQYTLNLHETTSRGEKQVDIHLATDLLHYGGLDNLDCAVILTGDEDFVPAIKRVRERGKRVYLCTLKAGLSTVLRDTQELDGVFYMDGESVLKEFVKEIDGGEGEEKLFEFLRDKGSVSSRDIGRWLKSIGSLDGIKSRYGNILRWLQLIETGGKISIEDLSSAENKNMEYFVRLKEGGGYKEQSLVELKEICRARGLKVSGNKSEIISRIISDDSNVPDVASEDSAKDAVGMMSESEAFSEIKTKLHEFINASGGVAYSRNIGRYLSKCPSAEGVSTLNVLKHHYFSLRKFLNTRGKDAELGWDEDYDFEGAISKGYSEPVEGFRVFIE</sequence>